<protein>
    <recommendedName>
        <fullName evidence="2">malate dehydrogenase</fullName>
        <ecNumber evidence="2">1.1.1.37</ecNumber>
    </recommendedName>
</protein>
<sequence>MNVARRFGARLVQRLGCRWLATEATASPKSAAGAASGSGAVGKLSDLLPPLRVAVTGAAGQIGYQLVTRIASGEMLGKNQPIHLSCIETPQGMKALRGVVMELEDCAFPLLKSVSATDQVDKGFADADFAILVGAKPRGPGMERRDLLASNAQIFAEQGRALNKVASREVRVLVVGNPANTNALVAAANAPDIWAEQITAMSRLDQNRAITQLALKMHCDVAEVERVIIWGNHSTTQYPDLSHALVRGEWIRPRIDEDWYRNEFIPRIQKRGAEVIEARGASSAASAANGAIDHMRDLWLGAGNKWLSMSVPSDGSYGIDACLWYSVPCLCPGAHFRRILELPVDEFSASMMERTRKELIEERDAVRHLLPRDYERIISMSNPLARSQQPKQSASIPVADSASNDTQASMKAVGSGKRK</sequence>
<evidence type="ECO:0000256" key="4">
    <source>
        <dbReference type="ARBA" id="ARBA00023027"/>
    </source>
</evidence>
<dbReference type="FunFam" id="3.40.50.720:FF:000010">
    <property type="entry name" value="Malate dehydrogenase"/>
    <property type="match status" value="1"/>
</dbReference>
<dbReference type="NCBIfam" id="TIGR01759">
    <property type="entry name" value="MalateDH-SF1"/>
    <property type="match status" value="1"/>
</dbReference>
<evidence type="ECO:0000313" key="8">
    <source>
        <dbReference type="EMBL" id="BAM81822.1"/>
    </source>
</evidence>
<dbReference type="GO" id="GO:0006108">
    <property type="term" value="P:malate metabolic process"/>
    <property type="evidence" value="ECO:0007669"/>
    <property type="project" value="InterPro"/>
</dbReference>
<proteinExistence type="inferred from homology"/>
<evidence type="ECO:0000313" key="9">
    <source>
        <dbReference type="Proteomes" id="UP000007014"/>
    </source>
</evidence>
<dbReference type="HOGENOM" id="CLU_040727_2_0_1"/>
<dbReference type="RefSeq" id="XP_005537858.1">
    <property type="nucleotide sequence ID" value="XM_005537801.1"/>
</dbReference>
<dbReference type="GeneID" id="16996128"/>
<dbReference type="InterPro" id="IPR015955">
    <property type="entry name" value="Lactate_DH/Glyco_Ohase_4_C"/>
</dbReference>
<organism evidence="8 9">
    <name type="scientific">Cyanidioschyzon merolae (strain NIES-3377 / 10D)</name>
    <name type="common">Unicellular red alga</name>
    <dbReference type="NCBI Taxonomy" id="280699"/>
    <lineage>
        <taxon>Eukaryota</taxon>
        <taxon>Rhodophyta</taxon>
        <taxon>Bangiophyceae</taxon>
        <taxon>Cyanidiales</taxon>
        <taxon>Cyanidiaceae</taxon>
        <taxon>Cyanidioschyzon</taxon>
    </lineage>
</organism>
<name>M1VFR4_CYAM1</name>
<comment type="similarity">
    <text evidence="1">Belongs to the LDH/MDH superfamily. MDH type 2 family.</text>
</comment>
<dbReference type="eggNOG" id="KOG1496">
    <property type="taxonomic scope" value="Eukaryota"/>
</dbReference>
<dbReference type="PANTHER" id="PTHR23382">
    <property type="entry name" value="MALATE DEHYDROGENASE"/>
    <property type="match status" value="1"/>
</dbReference>
<dbReference type="Gene3D" id="3.40.50.720">
    <property type="entry name" value="NAD(P)-binding Rossmann-like Domain"/>
    <property type="match status" value="1"/>
</dbReference>
<dbReference type="Pfam" id="PF00056">
    <property type="entry name" value="Ldh_1_N"/>
    <property type="match status" value="1"/>
</dbReference>
<reference evidence="8 9" key="1">
    <citation type="journal article" date="2004" name="Nature">
        <title>Genome sequence of the ultrasmall unicellular red alga Cyanidioschyzon merolae 10D.</title>
        <authorList>
            <person name="Matsuzaki M."/>
            <person name="Misumi O."/>
            <person name="Shin-i T."/>
            <person name="Maruyama S."/>
            <person name="Takahara M."/>
            <person name="Miyagishima S."/>
            <person name="Mori T."/>
            <person name="Nishida K."/>
            <person name="Yagisawa F."/>
            <person name="Nishida K."/>
            <person name="Yoshida Y."/>
            <person name="Nishimura Y."/>
            <person name="Nakao S."/>
            <person name="Kobayashi T."/>
            <person name="Momoyama Y."/>
            <person name="Higashiyama T."/>
            <person name="Minoda A."/>
            <person name="Sano M."/>
            <person name="Nomoto H."/>
            <person name="Oishi K."/>
            <person name="Hayashi H."/>
            <person name="Ohta F."/>
            <person name="Nishizaka S."/>
            <person name="Haga S."/>
            <person name="Miura S."/>
            <person name="Morishita T."/>
            <person name="Kabeya Y."/>
            <person name="Terasawa K."/>
            <person name="Suzuki Y."/>
            <person name="Ishii Y."/>
            <person name="Asakawa S."/>
            <person name="Takano H."/>
            <person name="Ohta N."/>
            <person name="Kuroiwa H."/>
            <person name="Tanaka K."/>
            <person name="Shimizu N."/>
            <person name="Sugano S."/>
            <person name="Sato N."/>
            <person name="Nozaki H."/>
            <person name="Ogasawara N."/>
            <person name="Kohara Y."/>
            <person name="Kuroiwa T."/>
        </authorList>
    </citation>
    <scope>NUCLEOTIDE SEQUENCE [LARGE SCALE GENOMIC DNA]</scope>
    <source>
        <strain evidence="8 9">10D</strain>
    </source>
</reference>
<dbReference type="EMBL" id="AP006498">
    <property type="protein sequence ID" value="BAM81822.1"/>
    <property type="molecule type" value="Genomic_DNA"/>
</dbReference>
<feature type="region of interest" description="Disordered" evidence="5">
    <location>
        <begin position="382"/>
        <end position="419"/>
    </location>
</feature>
<dbReference type="NCBIfam" id="NF003916">
    <property type="entry name" value="PRK05442.1"/>
    <property type="match status" value="1"/>
</dbReference>
<dbReference type="GO" id="GO:0030060">
    <property type="term" value="F:L-malate dehydrogenase (NAD+) activity"/>
    <property type="evidence" value="ECO:0007669"/>
    <property type="project" value="UniProtKB-EC"/>
</dbReference>
<gene>
    <name evidence="8" type="ORF">CYME_CMP193C</name>
</gene>
<dbReference type="InterPro" id="IPR036291">
    <property type="entry name" value="NAD(P)-bd_dom_sf"/>
</dbReference>
<reference evidence="8 9" key="2">
    <citation type="journal article" date="2007" name="BMC Biol.">
        <title>A 100%-complete sequence reveals unusually simple genomic features in the hot-spring red alga Cyanidioschyzon merolae.</title>
        <authorList>
            <person name="Nozaki H."/>
            <person name="Takano H."/>
            <person name="Misumi O."/>
            <person name="Terasawa K."/>
            <person name="Matsuzaki M."/>
            <person name="Maruyama S."/>
            <person name="Nishida K."/>
            <person name="Yagisawa F."/>
            <person name="Yoshida Y."/>
            <person name="Fujiwara T."/>
            <person name="Takio S."/>
            <person name="Tamura K."/>
            <person name="Chung S.J."/>
            <person name="Nakamura S."/>
            <person name="Kuroiwa H."/>
            <person name="Tanaka K."/>
            <person name="Sato N."/>
            <person name="Kuroiwa T."/>
        </authorList>
    </citation>
    <scope>NUCLEOTIDE SEQUENCE [LARGE SCALE GENOMIC DNA]</scope>
    <source>
        <strain evidence="8 9">10D</strain>
    </source>
</reference>
<dbReference type="Gramene" id="CMP193CT">
    <property type="protein sequence ID" value="CMP193CT"/>
    <property type="gene ID" value="CMP193C"/>
</dbReference>
<dbReference type="OrthoDB" id="4069699at2759"/>
<accession>M1VFR4</accession>
<feature type="domain" description="Lactate/malate dehydrogenase N-terminal" evidence="6">
    <location>
        <begin position="52"/>
        <end position="190"/>
    </location>
</feature>
<keyword evidence="4" id="KW-0520">NAD</keyword>
<dbReference type="SUPFAM" id="SSF56327">
    <property type="entry name" value="LDH C-terminal domain-like"/>
    <property type="match status" value="1"/>
</dbReference>
<dbReference type="Pfam" id="PF02866">
    <property type="entry name" value="Ldh_1_C"/>
    <property type="match status" value="1"/>
</dbReference>
<feature type="compositionally biased region" description="Polar residues" evidence="5">
    <location>
        <begin position="382"/>
        <end position="409"/>
    </location>
</feature>
<dbReference type="HAMAP" id="MF_01517">
    <property type="entry name" value="Malate_dehydrog_2"/>
    <property type="match status" value="1"/>
</dbReference>
<dbReference type="EC" id="1.1.1.37" evidence="2"/>
<dbReference type="InterPro" id="IPR001236">
    <property type="entry name" value="Lactate/malate_DH_N"/>
</dbReference>
<dbReference type="AlphaFoldDB" id="M1VFR4"/>
<keyword evidence="9" id="KW-1185">Reference proteome</keyword>
<dbReference type="Proteomes" id="UP000007014">
    <property type="component" value="Chromosome 16"/>
</dbReference>
<dbReference type="STRING" id="280699.M1VFR4"/>
<dbReference type="KEGG" id="cme:CYME_CMP193C"/>
<dbReference type="SUPFAM" id="SSF51735">
    <property type="entry name" value="NAD(P)-binding Rossmann-fold domains"/>
    <property type="match status" value="1"/>
</dbReference>
<dbReference type="Gene3D" id="3.90.110.10">
    <property type="entry name" value="Lactate dehydrogenase/glycoside hydrolase, family 4, C-terminal"/>
    <property type="match status" value="1"/>
</dbReference>
<evidence type="ECO:0000256" key="2">
    <source>
        <dbReference type="ARBA" id="ARBA00012995"/>
    </source>
</evidence>
<feature type="domain" description="Lactate/malate dehydrogenase C-terminal" evidence="7">
    <location>
        <begin position="203"/>
        <end position="365"/>
    </location>
</feature>
<dbReference type="FunFam" id="3.90.110.10:FF:000002">
    <property type="entry name" value="Malate dehydrogenase"/>
    <property type="match status" value="1"/>
</dbReference>
<evidence type="ECO:0000259" key="6">
    <source>
        <dbReference type="Pfam" id="PF00056"/>
    </source>
</evidence>
<dbReference type="OMA" id="DHMRDWT"/>
<evidence type="ECO:0000256" key="1">
    <source>
        <dbReference type="ARBA" id="ARBA00009613"/>
    </source>
</evidence>
<dbReference type="InterPro" id="IPR010945">
    <property type="entry name" value="Malate_DH_type2"/>
</dbReference>
<evidence type="ECO:0000256" key="5">
    <source>
        <dbReference type="SAM" id="MobiDB-lite"/>
    </source>
</evidence>
<keyword evidence="3" id="KW-0560">Oxidoreductase</keyword>
<dbReference type="InterPro" id="IPR022383">
    <property type="entry name" value="Lactate/malate_DH_C"/>
</dbReference>
<evidence type="ECO:0000256" key="3">
    <source>
        <dbReference type="ARBA" id="ARBA00023002"/>
    </source>
</evidence>
<evidence type="ECO:0000259" key="7">
    <source>
        <dbReference type="Pfam" id="PF02866"/>
    </source>
</evidence>